<comment type="caution">
    <text evidence="2">The sequence shown here is derived from an EMBL/GenBank/DDBJ whole genome shotgun (WGS) entry which is preliminary data.</text>
</comment>
<sequence length="261" mass="30509">LEHGFQPQKNLPDGKPNPEYEDMSKLGSGIYRSEDGGESWKYMNRHNRRPFYYSHIYINPFDDKLIYVLDSDFKISRDGGKTLTNLGTNAYLRRNTPVGIHGDSHAMWFDPTNKKRFYIGDDGGVALTHDHGSYIFFDNFVVSQFYAISVDMRDPYWVYGGLQDHATWGGPSRDRDRGILTDHWFRIFGGDGFHTQVDPTDWRTLYFESQNGSISRMNVETRRATFIRPRSNNIVNYKEYVIKEISKQQKEKGWGNNPFRF</sequence>
<evidence type="ECO:0008006" key="3">
    <source>
        <dbReference type="Google" id="ProtNLM"/>
    </source>
</evidence>
<feature type="non-terminal residue" evidence="2">
    <location>
        <position position="1"/>
    </location>
</feature>
<protein>
    <recommendedName>
        <fullName evidence="3">Sortilin N-terminal domain-containing protein</fullName>
    </recommendedName>
</protein>
<reference evidence="2" key="1">
    <citation type="journal article" date="2014" name="Front. Microbiol.">
        <title>High frequency of phylogenetically diverse reductive dehalogenase-homologous genes in deep subseafloor sedimentary metagenomes.</title>
        <authorList>
            <person name="Kawai M."/>
            <person name="Futagami T."/>
            <person name="Toyoda A."/>
            <person name="Takaki Y."/>
            <person name="Nishi S."/>
            <person name="Hori S."/>
            <person name="Arai W."/>
            <person name="Tsubouchi T."/>
            <person name="Morono Y."/>
            <person name="Uchiyama I."/>
            <person name="Ito T."/>
            <person name="Fujiyama A."/>
            <person name="Inagaki F."/>
            <person name="Takami H."/>
        </authorList>
    </citation>
    <scope>NUCLEOTIDE SEQUENCE</scope>
    <source>
        <strain evidence="2">Expedition CK06-06</strain>
    </source>
</reference>
<dbReference type="AlphaFoldDB" id="X0VUB6"/>
<dbReference type="InterPro" id="IPR036278">
    <property type="entry name" value="Sialidase_sf"/>
</dbReference>
<evidence type="ECO:0000313" key="2">
    <source>
        <dbReference type="EMBL" id="GAG21969.1"/>
    </source>
</evidence>
<dbReference type="InterPro" id="IPR015943">
    <property type="entry name" value="WD40/YVTN_repeat-like_dom_sf"/>
</dbReference>
<organism evidence="2">
    <name type="scientific">marine sediment metagenome</name>
    <dbReference type="NCBI Taxonomy" id="412755"/>
    <lineage>
        <taxon>unclassified sequences</taxon>
        <taxon>metagenomes</taxon>
        <taxon>ecological metagenomes</taxon>
    </lineage>
</organism>
<feature type="non-terminal residue" evidence="2">
    <location>
        <position position="261"/>
    </location>
</feature>
<proteinExistence type="predicted"/>
<dbReference type="SUPFAM" id="SSF50939">
    <property type="entry name" value="Sialidases"/>
    <property type="match status" value="1"/>
</dbReference>
<dbReference type="EMBL" id="BARS01031777">
    <property type="protein sequence ID" value="GAG21969.1"/>
    <property type="molecule type" value="Genomic_DNA"/>
</dbReference>
<accession>X0VUB6</accession>
<evidence type="ECO:0000256" key="1">
    <source>
        <dbReference type="SAM" id="MobiDB-lite"/>
    </source>
</evidence>
<feature type="region of interest" description="Disordered" evidence="1">
    <location>
        <begin position="1"/>
        <end position="23"/>
    </location>
</feature>
<dbReference type="Gene3D" id="2.130.10.10">
    <property type="entry name" value="YVTN repeat-like/Quinoprotein amine dehydrogenase"/>
    <property type="match status" value="1"/>
</dbReference>
<gene>
    <name evidence="2" type="ORF">S01H1_49402</name>
</gene>
<name>X0VUB6_9ZZZZ</name>